<dbReference type="Pfam" id="PF22028">
    <property type="entry name" value="DUF6934"/>
    <property type="match status" value="1"/>
</dbReference>
<accession>A0ABX0UKS2</accession>
<name>A0ABX0UKS2_9BACT</name>
<comment type="caution">
    <text evidence="1">The sequence shown here is derived from an EMBL/GenBank/DDBJ whole genome shotgun (WGS) entry which is preliminary data.</text>
</comment>
<evidence type="ECO:0000313" key="1">
    <source>
        <dbReference type="EMBL" id="NIJ53599.1"/>
    </source>
</evidence>
<sequence>MSHHEDAIAIATGSSPSRTRKYQIGISQNIEEIRGLYCIEGFIADIDLEGNITGGYPRWDGT</sequence>
<keyword evidence="2" id="KW-1185">Reference proteome</keyword>
<gene>
    <name evidence="1" type="ORF">FHS68_002781</name>
</gene>
<dbReference type="Proteomes" id="UP001179181">
    <property type="component" value="Unassembled WGS sequence"/>
</dbReference>
<dbReference type="EMBL" id="JAASQJ010000003">
    <property type="protein sequence ID" value="NIJ53599.1"/>
    <property type="molecule type" value="Genomic_DNA"/>
</dbReference>
<protein>
    <submittedName>
        <fullName evidence="1">Uncharacterized protein</fullName>
    </submittedName>
</protein>
<proteinExistence type="predicted"/>
<organism evidence="1 2">
    <name type="scientific">Dyadobacter arcticus</name>
    <dbReference type="NCBI Taxonomy" id="1078754"/>
    <lineage>
        <taxon>Bacteria</taxon>
        <taxon>Pseudomonadati</taxon>
        <taxon>Bacteroidota</taxon>
        <taxon>Cytophagia</taxon>
        <taxon>Cytophagales</taxon>
        <taxon>Spirosomataceae</taxon>
        <taxon>Dyadobacter</taxon>
    </lineage>
</organism>
<dbReference type="InterPro" id="IPR053865">
    <property type="entry name" value="DUF6934"/>
</dbReference>
<reference evidence="1 2" key="1">
    <citation type="submission" date="2020-03" db="EMBL/GenBank/DDBJ databases">
        <title>Genomic Encyclopedia of Type Strains, Phase IV (KMG-IV): sequencing the most valuable type-strain genomes for metagenomic binning, comparative biology and taxonomic classification.</title>
        <authorList>
            <person name="Goeker M."/>
        </authorList>
    </citation>
    <scope>NUCLEOTIDE SEQUENCE [LARGE SCALE GENOMIC DNA]</scope>
    <source>
        <strain evidence="1 2">DSM 102865</strain>
    </source>
</reference>
<evidence type="ECO:0000313" key="2">
    <source>
        <dbReference type="Proteomes" id="UP001179181"/>
    </source>
</evidence>